<comment type="caution">
    <text evidence="3">The sequence shown here is derived from an EMBL/GenBank/DDBJ whole genome shotgun (WGS) entry which is preliminary data.</text>
</comment>
<dbReference type="VEuPathDB" id="TriTrypDB:LtaPh_9922401"/>
<accession>A0A640KWD0</accession>
<feature type="compositionally biased region" description="Basic and acidic residues" evidence="2">
    <location>
        <begin position="659"/>
        <end position="674"/>
    </location>
</feature>
<gene>
    <name evidence="3" type="ORF">LtaPh_9922401</name>
</gene>
<feature type="region of interest" description="Disordered" evidence="2">
    <location>
        <begin position="630"/>
        <end position="695"/>
    </location>
</feature>
<feature type="compositionally biased region" description="Polar residues" evidence="2">
    <location>
        <begin position="685"/>
        <end position="695"/>
    </location>
</feature>
<evidence type="ECO:0000256" key="1">
    <source>
        <dbReference type="SAM" id="Coils"/>
    </source>
</evidence>
<feature type="region of interest" description="Disordered" evidence="2">
    <location>
        <begin position="584"/>
        <end position="603"/>
    </location>
</feature>
<keyword evidence="4" id="KW-1185">Reference proteome</keyword>
<dbReference type="OrthoDB" id="273093at2759"/>
<evidence type="ECO:0000256" key="2">
    <source>
        <dbReference type="SAM" id="MobiDB-lite"/>
    </source>
</evidence>
<dbReference type="EMBL" id="BLBS01000169">
    <property type="protein sequence ID" value="GET94040.1"/>
    <property type="molecule type" value="Genomic_DNA"/>
</dbReference>
<feature type="compositionally biased region" description="Basic and acidic residues" evidence="2">
    <location>
        <begin position="584"/>
        <end position="596"/>
    </location>
</feature>
<protein>
    <submittedName>
        <fullName evidence="3">Uncharacterized protein</fullName>
    </submittedName>
</protein>
<organism evidence="3 4">
    <name type="scientific">Leishmania tarentolae</name>
    <name type="common">Sauroleishmania tarentolae</name>
    <dbReference type="NCBI Taxonomy" id="5689"/>
    <lineage>
        <taxon>Eukaryota</taxon>
        <taxon>Discoba</taxon>
        <taxon>Euglenozoa</taxon>
        <taxon>Kinetoplastea</taxon>
        <taxon>Metakinetoplastina</taxon>
        <taxon>Trypanosomatida</taxon>
        <taxon>Trypanosomatidae</taxon>
        <taxon>Leishmaniinae</taxon>
        <taxon>Leishmania</taxon>
        <taxon>lizard Leishmania</taxon>
    </lineage>
</organism>
<dbReference type="AlphaFoldDB" id="A0A640KWD0"/>
<evidence type="ECO:0000313" key="3">
    <source>
        <dbReference type="EMBL" id="GET94040.1"/>
    </source>
</evidence>
<feature type="region of interest" description="Disordered" evidence="2">
    <location>
        <begin position="712"/>
        <end position="751"/>
    </location>
</feature>
<evidence type="ECO:0000313" key="4">
    <source>
        <dbReference type="Proteomes" id="UP000419144"/>
    </source>
</evidence>
<proteinExistence type="predicted"/>
<feature type="coiled-coil region" evidence="1">
    <location>
        <begin position="45"/>
        <end position="72"/>
    </location>
</feature>
<sequence>MRPSMIYLCVASAGPWVSEGLARTGGLPAADAASAHPHNSTAAFTAQQEDRVDIEENELAVLQKRFREARKQILRALHVEPFSYANVVARARGLSRRNLEDPFDLRGLCSTDYDICDESCMLEAATSHSASCIRDANAPHLESSAVTAVPADAGCAVTAKKLFSTVPPVAVAAGSPTASVVGWPTVLQMTKAIERRIMDYQHLWRAASVLASDRPGPGEAHRASASPTGTVPPLCTSFLTGVSLPFSLATIPHTLLSAVAENAILHSWYGGPHGYPGGSLPCFTSAFAIHDSPLLRVDDVKSLQWDRAQAANFLVSVLRQPALQKELRLRLWGAAQNYHRGILRKLESLALTKEVEGRSKGASDDRRIVLDQEPGTPSPVSLSLREVREDLFSFDEVLYFARVSPSSYSNSRLHRVECQSLRATHLFRFASSHANVAAALSDRPRSNVSSSLFRVSLPSGDTSGKETSAPLLLSTRDKLWLLLSDMVRLRYLVAYLLNFEVLLHRVRNNNGSSQHTQPNPKEAYRASFHGSSGLAEADAQDAEDAKCIAAVFHFLEIRLHKRLAGSVHDHRFLRLARVRHCERSGTPELRERESGIHDTTNADMSFTHEPRRYATVQELFTAFSKELNGATTAPSAQPAPVASCTASTQGTRGGQAAPENRREAMRSMADEMHSRSGPPNGARDVSSSAESSPLSDTDADFLKAVLAMGHQDSPLDSTMHGGNMRGTHGGSMTSPSAKPCGVSCNRGPPGR</sequence>
<reference evidence="3" key="1">
    <citation type="submission" date="2019-11" db="EMBL/GenBank/DDBJ databases">
        <title>Leishmania tarentolae CDS.</title>
        <authorList>
            <person name="Goto Y."/>
            <person name="Yamagishi J."/>
        </authorList>
    </citation>
    <scope>NUCLEOTIDE SEQUENCE [LARGE SCALE GENOMIC DNA]</scope>
    <source>
        <strain evidence="3">Parrot Tar II</strain>
    </source>
</reference>
<name>A0A640KWD0_LEITA</name>
<dbReference type="Proteomes" id="UP000419144">
    <property type="component" value="Unassembled WGS sequence"/>
</dbReference>
<keyword evidence="1" id="KW-0175">Coiled coil</keyword>